<name>A0ABQ5SJ78_9CHLO</name>
<dbReference type="Proteomes" id="UP001165090">
    <property type="component" value="Unassembled WGS sequence"/>
</dbReference>
<comment type="caution">
    <text evidence="1">The sequence shown here is derived from an EMBL/GenBank/DDBJ whole genome shotgun (WGS) entry which is preliminary data.</text>
</comment>
<feature type="non-terminal residue" evidence="1">
    <location>
        <position position="1"/>
    </location>
</feature>
<accession>A0ABQ5SJ78</accession>
<proteinExistence type="predicted"/>
<organism evidence="1 2">
    <name type="scientific">Volvox africanus</name>
    <dbReference type="NCBI Taxonomy" id="51714"/>
    <lineage>
        <taxon>Eukaryota</taxon>
        <taxon>Viridiplantae</taxon>
        <taxon>Chlorophyta</taxon>
        <taxon>core chlorophytes</taxon>
        <taxon>Chlorophyceae</taxon>
        <taxon>CS clade</taxon>
        <taxon>Chlamydomonadales</taxon>
        <taxon>Volvocaceae</taxon>
        <taxon>Volvox</taxon>
    </lineage>
</organism>
<keyword evidence="2" id="KW-1185">Reference proteome</keyword>
<evidence type="ECO:0000313" key="2">
    <source>
        <dbReference type="Proteomes" id="UP001165090"/>
    </source>
</evidence>
<evidence type="ECO:0000313" key="1">
    <source>
        <dbReference type="EMBL" id="GLI69955.1"/>
    </source>
</evidence>
<gene>
    <name evidence="1" type="ORF">VaNZ11_014697</name>
</gene>
<feature type="non-terminal residue" evidence="1">
    <location>
        <position position="477"/>
    </location>
</feature>
<reference evidence="1 2" key="1">
    <citation type="journal article" date="2023" name="IScience">
        <title>Expanded male sex-determining region conserved during the evolution of homothallism in the green alga Volvox.</title>
        <authorList>
            <person name="Yamamoto K."/>
            <person name="Matsuzaki R."/>
            <person name="Mahakham W."/>
            <person name="Heman W."/>
            <person name="Sekimoto H."/>
            <person name="Kawachi M."/>
            <person name="Minakuchi Y."/>
            <person name="Toyoda A."/>
            <person name="Nozaki H."/>
        </authorList>
    </citation>
    <scope>NUCLEOTIDE SEQUENCE [LARGE SCALE GENOMIC DNA]</scope>
    <source>
        <strain evidence="1 2">NIES-4468</strain>
    </source>
</reference>
<sequence length="477" mass="49098">SAVAGQIVKPQLVDRLDVSVTSLVMAAAAPIAAAAAPQETGTATEVMPETLADLANDLESGAASIIYDDDVDYHDAFGNGMEDNGGDIRVQLSDRIPFLGETLVGVSGSGCCDLSRHHSSGGGGGLGDAAGIVRSTSADVISIDSKAEDADCDVVIVLPPGSPGPGGRDGMHNTDFGASVWEDEDFDFDVCDTLSPECGATSVDLGVVAKLYSNGNHDKDGLGIDHQNTGMPESHNVYGTYDDDWGEDVESCSLVFDSDIKLYDENVLLRDELAALPGVEFNQICNAVQAAVNEAVERGTVSEVEGAEAVAALEEAAAAARKEAEGLESGPLDCKQRLRHAVTTAAAATTGAAMLGALPATAGGAKRKREQLWAVYIRELLAARQRSRLNLRTLMTFLASKLRASKAVAASDTGATTAIGAAGIHRPAVGGETMEPEVCTGATPCGVGYGRGYRLPVRELAVGGADGGAVLEPVGKL</sequence>
<dbReference type="EMBL" id="BSDZ01000089">
    <property type="protein sequence ID" value="GLI69955.1"/>
    <property type="molecule type" value="Genomic_DNA"/>
</dbReference>
<protein>
    <submittedName>
        <fullName evidence="1">Uncharacterized protein</fullName>
    </submittedName>
</protein>